<evidence type="ECO:0008006" key="4">
    <source>
        <dbReference type="Google" id="ProtNLM"/>
    </source>
</evidence>
<evidence type="ECO:0000313" key="3">
    <source>
        <dbReference type="Proteomes" id="UP000000370"/>
    </source>
</evidence>
<keyword evidence="1" id="KW-0812">Transmembrane</keyword>
<evidence type="ECO:0000313" key="2">
    <source>
        <dbReference type="EMBL" id="ABX42227.1"/>
    </source>
</evidence>
<dbReference type="EMBL" id="CP000885">
    <property type="protein sequence ID" value="ABX42227.1"/>
    <property type="molecule type" value="Genomic_DNA"/>
</dbReference>
<name>A9KT16_LACP7</name>
<dbReference type="STRING" id="357809.Cphy_1858"/>
<reference evidence="3" key="1">
    <citation type="submission" date="2007-11" db="EMBL/GenBank/DDBJ databases">
        <title>Complete genome sequence of Clostridium phytofermentans ISDg.</title>
        <authorList>
            <person name="Leschine S.B."/>
            <person name="Warnick T.A."/>
            <person name="Blanchard J.L."/>
            <person name="Schnell D.J."/>
            <person name="Petit E.L."/>
            <person name="LaTouf W.G."/>
            <person name="Copeland A."/>
            <person name="Lucas S."/>
            <person name="Lapidus A."/>
            <person name="Barry K."/>
            <person name="Glavina del Rio T."/>
            <person name="Dalin E."/>
            <person name="Tice H."/>
            <person name="Pitluck S."/>
            <person name="Kiss H."/>
            <person name="Brettin T."/>
            <person name="Bruce D."/>
            <person name="Detter J.C."/>
            <person name="Han C."/>
            <person name="Kuske C."/>
            <person name="Schmutz J."/>
            <person name="Larimer F."/>
            <person name="Land M."/>
            <person name="Hauser L."/>
            <person name="Kyrpides N."/>
            <person name="Kim E.A."/>
            <person name="Richardson P."/>
        </authorList>
    </citation>
    <scope>NUCLEOTIDE SEQUENCE [LARGE SCALE GENOMIC DNA]</scope>
    <source>
        <strain evidence="3">ATCC 700394 / DSM 18823 / ISDg</strain>
    </source>
</reference>
<dbReference type="OrthoDB" id="2040996at2"/>
<feature type="transmembrane region" description="Helical" evidence="1">
    <location>
        <begin position="7"/>
        <end position="27"/>
    </location>
</feature>
<feature type="transmembrane region" description="Helical" evidence="1">
    <location>
        <begin position="55"/>
        <end position="78"/>
    </location>
</feature>
<keyword evidence="1" id="KW-0472">Membrane</keyword>
<keyword evidence="1" id="KW-1133">Transmembrane helix</keyword>
<dbReference type="HOGENOM" id="CLU_862509_0_0_9"/>
<dbReference type="Proteomes" id="UP000000370">
    <property type="component" value="Chromosome"/>
</dbReference>
<feature type="transmembrane region" description="Helical" evidence="1">
    <location>
        <begin position="251"/>
        <end position="276"/>
    </location>
</feature>
<evidence type="ECO:0000256" key="1">
    <source>
        <dbReference type="SAM" id="Phobius"/>
    </source>
</evidence>
<dbReference type="KEGG" id="cpy:Cphy_1858"/>
<dbReference type="RefSeq" id="WP_012199881.1">
    <property type="nucleotide sequence ID" value="NC_010001.1"/>
</dbReference>
<dbReference type="eggNOG" id="ENOG502ZCMT">
    <property type="taxonomic scope" value="Bacteria"/>
</dbReference>
<sequence>MKRKTFCIFLVCEAVFCLFLYLTRVSLPETFTVLLAFPFEQIGIVLRKLSLSGGIGNALSIIMYVAISFVPLFVLFIFKKRRRLYLEDSLLVVLSAVLFPVIYLMINPGMLGTNLFGVNEQIVSKALLGGVAYSVLLGYIILRILRIFFSADTNSLQKYIAALLCVLNVLFVYLAFGAYFGSLLDSFEALRVGNTGSEHSLGMSYVFLVIQYIVNALPNVLNVLVVFAVLKLLNEFASDRYSEATVVAANILSRLCGLALTITVILGIGFNLLQLVFLKGLRVVNGTVQIPLLSIAFVLAALLLAQFIRENKQLKDDNDLFI</sequence>
<feature type="transmembrane region" description="Helical" evidence="1">
    <location>
        <begin position="126"/>
        <end position="149"/>
    </location>
</feature>
<protein>
    <recommendedName>
        <fullName evidence="4">DUF2975 domain-containing protein</fullName>
    </recommendedName>
</protein>
<gene>
    <name evidence="2" type="ordered locus">Cphy_1858</name>
</gene>
<feature type="transmembrane region" description="Helical" evidence="1">
    <location>
        <begin position="161"/>
        <end position="184"/>
    </location>
</feature>
<keyword evidence="3" id="KW-1185">Reference proteome</keyword>
<proteinExistence type="predicted"/>
<dbReference type="AlphaFoldDB" id="A9KT16"/>
<feature type="transmembrane region" description="Helical" evidence="1">
    <location>
        <begin position="204"/>
        <end position="230"/>
    </location>
</feature>
<accession>A9KT16</accession>
<organism evidence="2 3">
    <name type="scientific">Lachnoclostridium phytofermentans (strain ATCC 700394 / DSM 18823 / ISDg)</name>
    <name type="common">Clostridium phytofermentans</name>
    <dbReference type="NCBI Taxonomy" id="357809"/>
    <lineage>
        <taxon>Bacteria</taxon>
        <taxon>Bacillati</taxon>
        <taxon>Bacillota</taxon>
        <taxon>Clostridia</taxon>
        <taxon>Lachnospirales</taxon>
        <taxon>Lachnospiraceae</taxon>
    </lineage>
</organism>
<feature type="transmembrane region" description="Helical" evidence="1">
    <location>
        <begin position="90"/>
        <end position="106"/>
    </location>
</feature>
<feature type="transmembrane region" description="Helical" evidence="1">
    <location>
        <begin position="288"/>
        <end position="308"/>
    </location>
</feature>